<protein>
    <submittedName>
        <fullName evidence="4">Carbon monoxide dehydrogenase</fullName>
    </submittedName>
</protein>
<dbReference type="PANTHER" id="PTHR43384:SF6">
    <property type="entry name" value="SEPTUM SITE-DETERMINING PROTEIN MIND HOMOLOG, CHLOROPLASTIC"/>
    <property type="match status" value="1"/>
</dbReference>
<dbReference type="GO" id="GO:0005524">
    <property type="term" value="F:ATP binding"/>
    <property type="evidence" value="ECO:0007669"/>
    <property type="project" value="UniProtKB-KW"/>
</dbReference>
<evidence type="ECO:0000259" key="3">
    <source>
        <dbReference type="Pfam" id="PF01656"/>
    </source>
</evidence>
<dbReference type="GO" id="GO:0051782">
    <property type="term" value="P:negative regulation of cell division"/>
    <property type="evidence" value="ECO:0007669"/>
    <property type="project" value="TreeGrafter"/>
</dbReference>
<name>A0A832ZXE9_9EURY</name>
<feature type="domain" description="CobQ/CobB/MinD/ParA nucleotide binding" evidence="3">
    <location>
        <begin position="4"/>
        <end position="234"/>
    </location>
</feature>
<evidence type="ECO:0000313" key="4">
    <source>
        <dbReference type="EMBL" id="HIQ31876.1"/>
    </source>
</evidence>
<accession>A0A832ZXE9</accession>
<sequence>MKIAVTGKGGVGKTFIASTLARLFEKNNYKVIAVDADPDMNLSCALGIEEEITPIAKMEDLIEERTGAKVGGYGGVFKINPKVDDIVDRYSYRVGNIYLLAMGTVEQGGEGCVCPASVLLRRLLRHLILKRDEVVIMDMEAGIEHLGRKTTESVDVMLVVVEPSKKSILTAKRIKKLARDLGIPRIYAVVNKVKEDLDREKFREVFEKEVGIPILKFLPYSEDVVHMDMDGKPLDLDTPIGREMEDLFRKIVEVVHGKR</sequence>
<dbReference type="GO" id="GO:0005829">
    <property type="term" value="C:cytosol"/>
    <property type="evidence" value="ECO:0007669"/>
    <property type="project" value="TreeGrafter"/>
</dbReference>
<dbReference type="InterPro" id="IPR050625">
    <property type="entry name" value="ParA/MinD_ATPase"/>
</dbReference>
<evidence type="ECO:0000256" key="2">
    <source>
        <dbReference type="ARBA" id="ARBA00022840"/>
    </source>
</evidence>
<dbReference type="CDD" id="cd02034">
    <property type="entry name" value="CooC1"/>
    <property type="match status" value="1"/>
</dbReference>
<dbReference type="GO" id="GO:0016887">
    <property type="term" value="F:ATP hydrolysis activity"/>
    <property type="evidence" value="ECO:0007669"/>
    <property type="project" value="TreeGrafter"/>
</dbReference>
<dbReference type="EMBL" id="DQVW01000003">
    <property type="protein sequence ID" value="HIQ31876.1"/>
    <property type="molecule type" value="Genomic_DNA"/>
</dbReference>
<dbReference type="SUPFAM" id="SSF52540">
    <property type="entry name" value="P-loop containing nucleoside triphosphate hydrolases"/>
    <property type="match status" value="1"/>
</dbReference>
<dbReference type="AlphaFoldDB" id="A0A832ZXE9"/>
<dbReference type="Pfam" id="PF01656">
    <property type="entry name" value="CbiA"/>
    <property type="match status" value="1"/>
</dbReference>
<dbReference type="GO" id="GO:0009898">
    <property type="term" value="C:cytoplasmic side of plasma membrane"/>
    <property type="evidence" value="ECO:0007669"/>
    <property type="project" value="TreeGrafter"/>
</dbReference>
<proteinExistence type="predicted"/>
<keyword evidence="2" id="KW-0067">ATP-binding</keyword>
<dbReference type="Gene3D" id="3.40.50.300">
    <property type="entry name" value="P-loop containing nucleotide triphosphate hydrolases"/>
    <property type="match status" value="1"/>
</dbReference>
<reference evidence="4" key="1">
    <citation type="journal article" date="2020" name="ISME J.">
        <title>Gammaproteobacteria mediating utilization of methyl-, sulfur- and petroleum organic compounds in deep ocean hydrothermal plumes.</title>
        <authorList>
            <person name="Zhou Z."/>
            <person name="Liu Y."/>
            <person name="Pan J."/>
            <person name="Cron B.R."/>
            <person name="Toner B.M."/>
            <person name="Anantharaman K."/>
            <person name="Breier J.A."/>
            <person name="Dick G.J."/>
            <person name="Li M."/>
        </authorList>
    </citation>
    <scope>NUCLEOTIDE SEQUENCE</scope>
    <source>
        <strain evidence="4">SZUA-1534</strain>
    </source>
</reference>
<dbReference type="InterPro" id="IPR002586">
    <property type="entry name" value="CobQ/CobB/MinD/ParA_Nub-bd_dom"/>
</dbReference>
<dbReference type="Proteomes" id="UP000623215">
    <property type="component" value="Unassembled WGS sequence"/>
</dbReference>
<comment type="caution">
    <text evidence="4">The sequence shown here is derived from an EMBL/GenBank/DDBJ whole genome shotgun (WGS) entry which is preliminary data.</text>
</comment>
<keyword evidence="1" id="KW-0547">Nucleotide-binding</keyword>
<evidence type="ECO:0000313" key="5">
    <source>
        <dbReference type="Proteomes" id="UP000623215"/>
    </source>
</evidence>
<dbReference type="InterPro" id="IPR027417">
    <property type="entry name" value="P-loop_NTPase"/>
</dbReference>
<organism evidence="4 5">
    <name type="scientific">Methanothermococcus okinawensis</name>
    <dbReference type="NCBI Taxonomy" id="155863"/>
    <lineage>
        <taxon>Archaea</taxon>
        <taxon>Methanobacteriati</taxon>
        <taxon>Methanobacteriota</taxon>
        <taxon>Methanomada group</taxon>
        <taxon>Methanococci</taxon>
        <taxon>Methanococcales</taxon>
        <taxon>Methanococcaceae</taxon>
        <taxon>Methanothermococcus</taxon>
    </lineage>
</organism>
<gene>
    <name evidence="4" type="ORF">EYH55_00115</name>
</gene>
<dbReference type="PANTHER" id="PTHR43384">
    <property type="entry name" value="SEPTUM SITE-DETERMINING PROTEIN MIND HOMOLOG, CHLOROPLASTIC-RELATED"/>
    <property type="match status" value="1"/>
</dbReference>
<dbReference type="FunFam" id="3.40.50.300:FF:001573">
    <property type="entry name" value="Carbon monoxide dehydrogenase accessory protein CooC"/>
    <property type="match status" value="1"/>
</dbReference>
<dbReference type="PIRSF" id="PIRSF005647">
    <property type="entry name" value="CooC"/>
    <property type="match status" value="1"/>
</dbReference>
<dbReference type="InterPro" id="IPR014433">
    <property type="entry name" value="CooC"/>
</dbReference>
<evidence type="ECO:0000256" key="1">
    <source>
        <dbReference type="ARBA" id="ARBA00022741"/>
    </source>
</evidence>